<organism evidence="2">
    <name type="scientific">Anopheles sinensis</name>
    <name type="common">Mosquito</name>
    <dbReference type="NCBI Taxonomy" id="74873"/>
    <lineage>
        <taxon>Eukaryota</taxon>
        <taxon>Metazoa</taxon>
        <taxon>Ecdysozoa</taxon>
        <taxon>Arthropoda</taxon>
        <taxon>Hexapoda</taxon>
        <taxon>Insecta</taxon>
        <taxon>Pterygota</taxon>
        <taxon>Neoptera</taxon>
        <taxon>Endopterygota</taxon>
        <taxon>Diptera</taxon>
        <taxon>Nematocera</taxon>
        <taxon>Culicoidea</taxon>
        <taxon>Culicidae</taxon>
        <taxon>Anophelinae</taxon>
        <taxon>Anopheles</taxon>
    </lineage>
</organism>
<protein>
    <submittedName>
        <fullName evidence="2 3">Protein KIAA0284-like protein</fullName>
    </submittedName>
</protein>
<proteinExistence type="predicted"/>
<dbReference type="EMBL" id="ATLV01022281">
    <property type="status" value="NOT_ANNOTATED_CDS"/>
    <property type="molecule type" value="Genomic_DNA"/>
</dbReference>
<evidence type="ECO:0000313" key="3">
    <source>
        <dbReference type="EnsemblMetazoa" id="ASIC015618-PA"/>
    </source>
</evidence>
<reference evidence="2 4" key="1">
    <citation type="journal article" date="2014" name="BMC Genomics">
        <title>Genome sequence of Anopheles sinensis provides insight into genetics basis of mosquito competence for malaria parasites.</title>
        <authorList>
            <person name="Zhou D."/>
            <person name="Zhang D."/>
            <person name="Ding G."/>
            <person name="Shi L."/>
            <person name="Hou Q."/>
            <person name="Ye Y."/>
            <person name="Xu Y."/>
            <person name="Zhou H."/>
            <person name="Xiong C."/>
            <person name="Li S."/>
            <person name="Yu J."/>
            <person name="Hong S."/>
            <person name="Yu X."/>
            <person name="Zou P."/>
            <person name="Chen C."/>
            <person name="Chang X."/>
            <person name="Wang W."/>
            <person name="Lv Y."/>
            <person name="Sun Y."/>
            <person name="Ma L."/>
            <person name="Shen B."/>
            <person name="Zhu C."/>
        </authorList>
    </citation>
    <scope>NUCLEOTIDE SEQUENCE [LARGE SCALE GENOMIC DNA]</scope>
</reference>
<dbReference type="VEuPathDB" id="VectorBase:ASIC015618"/>
<feature type="region of interest" description="Disordered" evidence="1">
    <location>
        <begin position="61"/>
        <end position="83"/>
    </location>
</feature>
<reference evidence="3" key="2">
    <citation type="submission" date="2020-05" db="UniProtKB">
        <authorList>
            <consortium name="EnsemblMetazoa"/>
        </authorList>
    </citation>
    <scope>IDENTIFICATION</scope>
</reference>
<accession>A0A084WAX9</accession>
<dbReference type="EnsemblMetazoa" id="ASIC015618-RA">
    <property type="protein sequence ID" value="ASIC015618-PA"/>
    <property type="gene ID" value="ASIC015618"/>
</dbReference>
<dbReference type="EMBL" id="KE525331">
    <property type="protein sequence ID" value="KFB47373.1"/>
    <property type="molecule type" value="Genomic_DNA"/>
</dbReference>
<evidence type="ECO:0000313" key="2">
    <source>
        <dbReference type="EMBL" id="KFB47373.1"/>
    </source>
</evidence>
<keyword evidence="4" id="KW-1185">Reference proteome</keyword>
<feature type="compositionally biased region" description="Basic residues" evidence="1">
    <location>
        <begin position="70"/>
        <end position="83"/>
    </location>
</feature>
<evidence type="ECO:0000256" key="1">
    <source>
        <dbReference type="SAM" id="MobiDB-lite"/>
    </source>
</evidence>
<name>A0A084WAX9_ANOSI</name>
<sequence length="83" mass="8822">MVKQIVAALSAYEREQSAIEPLEGGVGKNIVVEMGVTSVDGLVAPNPTPIGTVKRSRLLRSPEEAIAANKKPKSGRKKKEILA</sequence>
<evidence type="ECO:0000313" key="4">
    <source>
        <dbReference type="Proteomes" id="UP000030765"/>
    </source>
</evidence>
<gene>
    <name evidence="2" type="ORF">ZHAS_00015618</name>
</gene>
<dbReference type="AlphaFoldDB" id="A0A084WAX9"/>
<dbReference type="Proteomes" id="UP000030765">
    <property type="component" value="Unassembled WGS sequence"/>
</dbReference>